<evidence type="ECO:0000313" key="2">
    <source>
        <dbReference type="EMBL" id="HAS6680753.1"/>
    </source>
</evidence>
<proteinExistence type="predicted"/>
<gene>
    <name evidence="3" type="ORF">EHC69_03935</name>
    <name evidence="4" type="ORF">FVP01_19800</name>
    <name evidence="1" type="ORF">I7278_18345</name>
    <name evidence="2" type="ORF">I7278_28775</name>
</gene>
<reference evidence="4 5" key="3">
    <citation type="submission" date="2019-08" db="EMBL/GenBank/DDBJ databases">
        <title>Emerging of two pre-pandemic pathogenic O4:KUT lineages of Vibrio parahaemolyticus in coastal eastern China.</title>
        <authorList>
            <person name="Yu H."/>
        </authorList>
    </citation>
    <scope>NUCLEOTIDE SEQUENCE [LARGE SCALE GENOMIC DNA]</scope>
    <source>
        <strain evidence="4 5">HZ17-383</strain>
    </source>
</reference>
<evidence type="ECO:0000313" key="3">
    <source>
        <dbReference type="EMBL" id="QHH08575.1"/>
    </source>
</evidence>
<accession>A0A2R9VPA9</accession>
<dbReference type="EMBL" id="CP034298">
    <property type="protein sequence ID" value="QHH08575.1"/>
    <property type="molecule type" value="Genomic_DNA"/>
</dbReference>
<protein>
    <submittedName>
        <fullName evidence="1">Uncharacterized protein</fullName>
    </submittedName>
</protein>
<evidence type="ECO:0000313" key="4">
    <source>
        <dbReference type="EMBL" id="TXN14287.1"/>
    </source>
</evidence>
<organism evidence="1">
    <name type="scientific">Vibrio parahaemolyticus</name>
    <dbReference type="NCBI Taxonomy" id="670"/>
    <lineage>
        <taxon>Bacteria</taxon>
        <taxon>Pseudomonadati</taxon>
        <taxon>Pseudomonadota</taxon>
        <taxon>Gammaproteobacteria</taxon>
        <taxon>Vibrionales</taxon>
        <taxon>Vibrionaceae</taxon>
        <taxon>Vibrio</taxon>
    </lineage>
</organism>
<name>A0A2R9VPA9_VIBPH</name>
<evidence type="ECO:0000313" key="6">
    <source>
        <dbReference type="Proteomes" id="UP000464718"/>
    </source>
</evidence>
<dbReference type="EMBL" id="DACQKT010000083">
    <property type="protein sequence ID" value="HAS6680753.1"/>
    <property type="molecule type" value="Genomic_DNA"/>
</dbReference>
<dbReference type="AlphaFoldDB" id="A0A2R9VPA9"/>
<dbReference type="Proteomes" id="UP000321504">
    <property type="component" value="Unassembled WGS sequence"/>
</dbReference>
<reference evidence="1" key="1">
    <citation type="journal article" date="2018" name="Genome Biol.">
        <title>SKESA: strategic k-mer extension for scrupulous assemblies.</title>
        <authorList>
            <person name="Souvorov A."/>
            <person name="Agarwala R."/>
            <person name="Lipman D.J."/>
        </authorList>
    </citation>
    <scope>NUCLEOTIDE SEQUENCE</scope>
    <source>
        <strain evidence="1">1930</strain>
    </source>
</reference>
<dbReference type="Proteomes" id="UP000856022">
    <property type="component" value="Unassembled WGS sequence"/>
</dbReference>
<dbReference type="OrthoDB" id="5886028at2"/>
<reference evidence="1" key="4">
    <citation type="submission" date="2019-12" db="EMBL/GenBank/DDBJ databases">
        <authorList>
            <consortium name="NCBI Pathogen Detection Project"/>
        </authorList>
    </citation>
    <scope>NUCLEOTIDE SEQUENCE</scope>
    <source>
        <strain evidence="1">1930</strain>
    </source>
</reference>
<sequence>MLYIGQKTRFHQGLQRIRQITSQVLFKAVQYAAYRRDGGYNLSNSSPI</sequence>
<dbReference type="EMBL" id="DACQKT010000010">
    <property type="protein sequence ID" value="HAS6678763.1"/>
    <property type="molecule type" value="Genomic_DNA"/>
</dbReference>
<evidence type="ECO:0000313" key="1">
    <source>
        <dbReference type="EMBL" id="HAS6678763.1"/>
    </source>
</evidence>
<reference evidence="3 6" key="2">
    <citation type="submission" date="2018-12" db="EMBL/GenBank/DDBJ databases">
        <title>Genomic insights into the evolutionary origins and pathogenicity of five Vibrio parahaemolyticus strains isolated from the shrimp with acute hepatopancreatic necrosis disease (AHPND).</title>
        <authorList>
            <person name="Yang Q."/>
            <person name="Dong X."/>
            <person name="Xie G."/>
            <person name="Fu S."/>
            <person name="Zou P."/>
            <person name="Sun J."/>
            <person name="Wang Y."/>
            <person name="Huang J."/>
        </authorList>
    </citation>
    <scope>NUCLEOTIDE SEQUENCE [LARGE SCALE GENOMIC DNA]</scope>
    <source>
        <strain evidence="3 6">20160303005-1</strain>
    </source>
</reference>
<dbReference type="EMBL" id="VRMQ01000006">
    <property type="protein sequence ID" value="TXN14287.1"/>
    <property type="molecule type" value="Genomic_DNA"/>
</dbReference>
<evidence type="ECO:0000313" key="5">
    <source>
        <dbReference type="Proteomes" id="UP000321504"/>
    </source>
</evidence>
<dbReference type="Proteomes" id="UP000464718">
    <property type="component" value="Chromosome i"/>
</dbReference>